<sequence>MIHGHVLIMMNLLDWTVSFEYVKCYIGSSWSYDFGRCEALFSCYHVLVFVYVCLLESICITESLTDSA</sequence>
<accession>V4UKS9</accession>
<dbReference type="Gramene" id="ESR39979">
    <property type="protein sequence ID" value="ESR39979"/>
    <property type="gene ID" value="CICLE_v10026905mg"/>
</dbReference>
<dbReference type="EMBL" id="KI536925">
    <property type="protein sequence ID" value="ESR39979.1"/>
    <property type="molecule type" value="Genomic_DNA"/>
</dbReference>
<protein>
    <submittedName>
        <fullName evidence="1">Uncharacterized protein</fullName>
    </submittedName>
</protein>
<evidence type="ECO:0000313" key="1">
    <source>
        <dbReference type="EMBL" id="ESR39979.1"/>
    </source>
</evidence>
<dbReference type="Proteomes" id="UP000030687">
    <property type="component" value="Unassembled WGS sequence"/>
</dbReference>
<proteinExistence type="predicted"/>
<organism evidence="1 2">
    <name type="scientific">Citrus clementina</name>
    <name type="common">Clementine</name>
    <name type="synonym">Citrus deliciosa x Citrus sinensis</name>
    <dbReference type="NCBI Taxonomy" id="85681"/>
    <lineage>
        <taxon>Eukaryota</taxon>
        <taxon>Viridiplantae</taxon>
        <taxon>Streptophyta</taxon>
        <taxon>Embryophyta</taxon>
        <taxon>Tracheophyta</taxon>
        <taxon>Spermatophyta</taxon>
        <taxon>Magnoliopsida</taxon>
        <taxon>eudicotyledons</taxon>
        <taxon>Gunneridae</taxon>
        <taxon>Pentapetalae</taxon>
        <taxon>rosids</taxon>
        <taxon>malvids</taxon>
        <taxon>Sapindales</taxon>
        <taxon>Rutaceae</taxon>
        <taxon>Aurantioideae</taxon>
        <taxon>Citrus</taxon>
    </lineage>
</organism>
<dbReference type="InParanoid" id="V4UKS9"/>
<dbReference type="KEGG" id="cic:CICLE_v10026905mg"/>
<evidence type="ECO:0000313" key="2">
    <source>
        <dbReference type="Proteomes" id="UP000030687"/>
    </source>
</evidence>
<keyword evidence="2" id="KW-1185">Reference proteome</keyword>
<reference evidence="1 2" key="1">
    <citation type="submission" date="2013-10" db="EMBL/GenBank/DDBJ databases">
        <authorList>
            <consortium name="International Citrus Genome Consortium"/>
            <person name="Jenkins J."/>
            <person name="Schmutz J."/>
            <person name="Prochnik S."/>
            <person name="Rokhsar D."/>
            <person name="Gmitter F."/>
            <person name="Ollitrault P."/>
            <person name="Machado M."/>
            <person name="Talon M."/>
            <person name="Wincker P."/>
            <person name="Jaillon O."/>
            <person name="Morgante M."/>
        </authorList>
    </citation>
    <scope>NUCLEOTIDE SEQUENCE</scope>
    <source>
        <strain evidence="2">cv. Clemenules</strain>
    </source>
</reference>
<dbReference type="AlphaFoldDB" id="V4UKS9"/>
<name>V4UKS9_CITCL</name>
<gene>
    <name evidence="1" type="ORF">CICLE_v10026905mg</name>
</gene>